<keyword evidence="3" id="KW-1185">Reference proteome</keyword>
<accession>A0A8J3PR28</accession>
<name>A0A8J3PR28_9ACTN</name>
<dbReference type="EMBL" id="BONV01000009">
    <property type="protein sequence ID" value="GIG79381.1"/>
    <property type="molecule type" value="Genomic_DNA"/>
</dbReference>
<dbReference type="RefSeq" id="WP_203882854.1">
    <property type="nucleotide sequence ID" value="NZ_BAABHH010000039.1"/>
</dbReference>
<reference evidence="2 3" key="1">
    <citation type="submission" date="2021-01" db="EMBL/GenBank/DDBJ databases">
        <title>Whole genome shotgun sequence of Planotetraspora kaengkrachanensis NBRC 104272.</title>
        <authorList>
            <person name="Komaki H."/>
            <person name="Tamura T."/>
        </authorList>
    </citation>
    <scope>NUCLEOTIDE SEQUENCE [LARGE SCALE GENOMIC DNA]</scope>
    <source>
        <strain evidence="2 3">NBRC 104272</strain>
    </source>
</reference>
<gene>
    <name evidence="2" type="ORF">Pka01_25080</name>
</gene>
<dbReference type="AlphaFoldDB" id="A0A8J3PR28"/>
<evidence type="ECO:0000256" key="1">
    <source>
        <dbReference type="SAM" id="Phobius"/>
    </source>
</evidence>
<sequence length="162" mass="17345">MGAWFPAGYFRRHVLLLLGIAIVSLAFATWSYADATAFARRALITTATIEEVLRRPAYGVDGLTGTAISARVRYTAGGEEIVKVIPLSHCDGAGQVCFLDKPGDMIRLAYDPGDVGRTALAPRGEPPAWPWPGLRTGIGLLVGVVCLVAAVINVVTMRPIRR</sequence>
<evidence type="ECO:0008006" key="4">
    <source>
        <dbReference type="Google" id="ProtNLM"/>
    </source>
</evidence>
<dbReference type="Proteomes" id="UP000630097">
    <property type="component" value="Unassembled WGS sequence"/>
</dbReference>
<feature type="transmembrane region" description="Helical" evidence="1">
    <location>
        <begin position="137"/>
        <end position="156"/>
    </location>
</feature>
<evidence type="ECO:0000313" key="2">
    <source>
        <dbReference type="EMBL" id="GIG79381.1"/>
    </source>
</evidence>
<comment type="caution">
    <text evidence="2">The sequence shown here is derived from an EMBL/GenBank/DDBJ whole genome shotgun (WGS) entry which is preliminary data.</text>
</comment>
<evidence type="ECO:0000313" key="3">
    <source>
        <dbReference type="Proteomes" id="UP000630097"/>
    </source>
</evidence>
<organism evidence="2 3">
    <name type="scientific">Planotetraspora kaengkrachanensis</name>
    <dbReference type="NCBI Taxonomy" id="575193"/>
    <lineage>
        <taxon>Bacteria</taxon>
        <taxon>Bacillati</taxon>
        <taxon>Actinomycetota</taxon>
        <taxon>Actinomycetes</taxon>
        <taxon>Streptosporangiales</taxon>
        <taxon>Streptosporangiaceae</taxon>
        <taxon>Planotetraspora</taxon>
    </lineage>
</organism>
<keyword evidence="1" id="KW-0812">Transmembrane</keyword>
<protein>
    <recommendedName>
        <fullName evidence="4">DUF3592 domain-containing protein</fullName>
    </recommendedName>
</protein>
<keyword evidence="1" id="KW-0472">Membrane</keyword>
<keyword evidence="1" id="KW-1133">Transmembrane helix</keyword>
<proteinExistence type="predicted"/>